<comment type="similarity">
    <text evidence="1">Belongs to the outer membrane factor (OMF) (TC 1.B.17) family.</text>
</comment>
<evidence type="ECO:0000313" key="2">
    <source>
        <dbReference type="EMBL" id="AWV90312.1"/>
    </source>
</evidence>
<protein>
    <submittedName>
        <fullName evidence="2">Uncharacterized protein</fullName>
    </submittedName>
</protein>
<gene>
    <name evidence="2" type="ORF">DN745_13625</name>
</gene>
<dbReference type="Proteomes" id="UP000249799">
    <property type="component" value="Chromosome"/>
</dbReference>
<name>A0A2Z4FN10_9DELT</name>
<dbReference type="AlphaFoldDB" id="A0A2Z4FN10"/>
<evidence type="ECO:0000313" key="3">
    <source>
        <dbReference type="Proteomes" id="UP000249799"/>
    </source>
</evidence>
<dbReference type="InterPro" id="IPR010131">
    <property type="entry name" value="MdtP/NodT-like"/>
</dbReference>
<reference evidence="2 3" key="1">
    <citation type="submission" date="2018-06" db="EMBL/GenBank/DDBJ databases">
        <title>Lujinxingia sediminis gen. nov. sp. nov., a new facultative anaerobic member of the class Deltaproteobacteria, and proposal of Lujinxingaceae fam. nov.</title>
        <authorList>
            <person name="Guo L.-Y."/>
            <person name="Li C.-M."/>
            <person name="Wang S."/>
            <person name="Du Z.-J."/>
        </authorList>
    </citation>
    <scope>NUCLEOTIDE SEQUENCE [LARGE SCALE GENOMIC DNA]</scope>
    <source>
        <strain evidence="2 3">FA350</strain>
    </source>
</reference>
<organism evidence="2 3">
    <name type="scientific">Bradymonas sediminis</name>
    <dbReference type="NCBI Taxonomy" id="1548548"/>
    <lineage>
        <taxon>Bacteria</taxon>
        <taxon>Deltaproteobacteria</taxon>
        <taxon>Bradymonadales</taxon>
        <taxon>Bradymonadaceae</taxon>
        <taxon>Bradymonas</taxon>
    </lineage>
</organism>
<dbReference type="Gene3D" id="1.20.1600.10">
    <property type="entry name" value="Outer membrane efflux proteins (OEP)"/>
    <property type="match status" value="1"/>
</dbReference>
<keyword evidence="3" id="KW-1185">Reference proteome</keyword>
<dbReference type="GO" id="GO:0015562">
    <property type="term" value="F:efflux transmembrane transporter activity"/>
    <property type="evidence" value="ECO:0007669"/>
    <property type="project" value="InterPro"/>
</dbReference>
<dbReference type="Pfam" id="PF02321">
    <property type="entry name" value="OEP"/>
    <property type="match status" value="1"/>
</dbReference>
<proteinExistence type="inferred from homology"/>
<dbReference type="PANTHER" id="PTHR30203:SF33">
    <property type="entry name" value="BLR4455 PROTEIN"/>
    <property type="match status" value="1"/>
</dbReference>
<sequence>MSKFLPKYMLLHPKKPQHLTPRRPCFWPGAAVFCAVSFTSLALAAPAFAQAVAPKETPEGANPAALLASEAADPSEGFESQTPKEVLERAMTHNPNLQAAVLAWRQAKLQVVSQDNQFVPLAFAEVGYSTGRRPYQGRDGVQLLSSDSIRFSTGLNQTFRSATRVGVSLEVERAAEDSIVLGDLDDTFGLGFLLTVSQPWLRGFGQETILAELHIAEVRRDAALAEQERQANALARQVLDAYWSLWFSEQQIRINQSALQLARQELKRAQEQFKVGEISASQMVSLETELARLTEDLVRSQATRQTQQFQLAALLGESPDKATLTPATEPPDVYDNLRRADLFAEAEKRSYELQSLKYTAEIARIQAALAKNRSLPSLSTDATVRVSGLGDDVPAAFEQIGGLEAISGNISLRLELPIINRAARADAERAALEVEIAETKYRAARDQLQSRVASTLSNFESAQSRLELAKKTATLAERQVEIQSTLFANGNTTMLDVVSAIQQRNQAQLRVASTRVEILKLRLELEEATGTLLERVSAALE</sequence>
<dbReference type="PANTHER" id="PTHR30203">
    <property type="entry name" value="OUTER MEMBRANE CATION EFFLUX PROTEIN"/>
    <property type="match status" value="1"/>
</dbReference>
<dbReference type="SUPFAM" id="SSF56954">
    <property type="entry name" value="Outer membrane efflux proteins (OEP)"/>
    <property type="match status" value="1"/>
</dbReference>
<dbReference type="EMBL" id="CP030032">
    <property type="protein sequence ID" value="AWV90312.1"/>
    <property type="molecule type" value="Genomic_DNA"/>
</dbReference>
<accession>A0A2Z4FN10</accession>
<evidence type="ECO:0000256" key="1">
    <source>
        <dbReference type="ARBA" id="ARBA00007613"/>
    </source>
</evidence>
<dbReference type="KEGG" id="bsed:DN745_13625"/>
<dbReference type="OrthoDB" id="5495419at2"/>
<dbReference type="InterPro" id="IPR003423">
    <property type="entry name" value="OMP_efflux"/>
</dbReference>